<comment type="caution">
    <text evidence="1">The sequence shown here is derived from an EMBL/GenBank/DDBJ whole genome shotgun (WGS) entry which is preliminary data.</text>
</comment>
<name>A0A8S1LE61_PARPR</name>
<evidence type="ECO:0000313" key="1">
    <source>
        <dbReference type="EMBL" id="CAD8066050.1"/>
    </source>
</evidence>
<dbReference type="Proteomes" id="UP000688137">
    <property type="component" value="Unassembled WGS sequence"/>
</dbReference>
<evidence type="ECO:0008006" key="3">
    <source>
        <dbReference type="Google" id="ProtNLM"/>
    </source>
</evidence>
<proteinExistence type="predicted"/>
<gene>
    <name evidence="1" type="ORF">PPRIM_AZ9-3.1.T0380244</name>
</gene>
<accession>A0A8S1LE61</accession>
<keyword evidence="2" id="KW-1185">Reference proteome</keyword>
<dbReference type="AlphaFoldDB" id="A0A8S1LE61"/>
<organism evidence="1 2">
    <name type="scientific">Paramecium primaurelia</name>
    <dbReference type="NCBI Taxonomy" id="5886"/>
    <lineage>
        <taxon>Eukaryota</taxon>
        <taxon>Sar</taxon>
        <taxon>Alveolata</taxon>
        <taxon>Ciliophora</taxon>
        <taxon>Intramacronucleata</taxon>
        <taxon>Oligohymenophorea</taxon>
        <taxon>Peniculida</taxon>
        <taxon>Parameciidae</taxon>
        <taxon>Paramecium</taxon>
    </lineage>
</organism>
<sequence>MYQLLQECKIQVKFPSINKELSIIIKSDLTGLQMKEEFCQLYDTQKYDIDLYFNDVVLNENQSLIQQGVGENGIIIIKYAIPITILLSSANKKYCLRLTPETTTMDLQQHLMDTYSYQNVIVTFYKDEEILLPGLSLYDQGINKSNIIKANVKQIGG</sequence>
<dbReference type="EMBL" id="CAJJDM010000037">
    <property type="protein sequence ID" value="CAD8066050.1"/>
    <property type="molecule type" value="Genomic_DNA"/>
</dbReference>
<reference evidence="1" key="1">
    <citation type="submission" date="2021-01" db="EMBL/GenBank/DDBJ databases">
        <authorList>
            <consortium name="Genoscope - CEA"/>
            <person name="William W."/>
        </authorList>
    </citation>
    <scope>NUCLEOTIDE SEQUENCE</scope>
</reference>
<evidence type="ECO:0000313" key="2">
    <source>
        <dbReference type="Proteomes" id="UP000688137"/>
    </source>
</evidence>
<protein>
    <recommendedName>
        <fullName evidence="3">Ubiquitin-like domain-containing protein</fullName>
    </recommendedName>
</protein>